<dbReference type="AlphaFoldDB" id="A0A7X1FBH7"/>
<dbReference type="Proteomes" id="UP000520156">
    <property type="component" value="Unassembled WGS sequence"/>
</dbReference>
<dbReference type="EMBL" id="JACLAU010000051">
    <property type="protein sequence ID" value="MBC2653489.1"/>
    <property type="molecule type" value="Genomic_DNA"/>
</dbReference>
<reference evidence="1 2" key="1">
    <citation type="submission" date="2020-08" db="EMBL/GenBank/DDBJ databases">
        <title>The genome sequence of Novosphingobium flavum 4Y4.</title>
        <authorList>
            <person name="Liu Y."/>
        </authorList>
    </citation>
    <scope>NUCLEOTIDE SEQUENCE [LARGE SCALE GENOMIC DNA]</scope>
    <source>
        <strain evidence="1 2">4Y4</strain>
    </source>
</reference>
<keyword evidence="2" id="KW-1185">Reference proteome</keyword>
<organism evidence="1 2">
    <name type="scientific">Novosphingobium aerophilum</name>
    <dbReference type="NCBI Taxonomy" id="2839843"/>
    <lineage>
        <taxon>Bacteria</taxon>
        <taxon>Pseudomonadati</taxon>
        <taxon>Pseudomonadota</taxon>
        <taxon>Alphaproteobacteria</taxon>
        <taxon>Sphingomonadales</taxon>
        <taxon>Sphingomonadaceae</taxon>
        <taxon>Novosphingobium</taxon>
    </lineage>
</organism>
<name>A0A7X1FBH7_9SPHN</name>
<proteinExistence type="predicted"/>
<evidence type="ECO:0000313" key="1">
    <source>
        <dbReference type="EMBL" id="MBC2653489.1"/>
    </source>
</evidence>
<protein>
    <submittedName>
        <fullName evidence="1">Uncharacterized protein</fullName>
    </submittedName>
</protein>
<gene>
    <name evidence="1" type="ORF">H7F49_17540</name>
</gene>
<sequence>MPTPRLQHIIDGWIEPLSQAYPSSAFDNGYLVRIPTIARMYSDLMPRSVPI</sequence>
<dbReference type="RefSeq" id="WP_185684865.1">
    <property type="nucleotide sequence ID" value="NZ_JACLAU010000051.1"/>
</dbReference>
<evidence type="ECO:0000313" key="2">
    <source>
        <dbReference type="Proteomes" id="UP000520156"/>
    </source>
</evidence>
<accession>A0A7X1FBH7</accession>
<comment type="caution">
    <text evidence="1">The sequence shown here is derived from an EMBL/GenBank/DDBJ whole genome shotgun (WGS) entry which is preliminary data.</text>
</comment>